<dbReference type="STRING" id="270498.CHK_0458"/>
<organism evidence="3 4">
    <name type="scientific">Christensenella hongkongensis</name>
    <dbReference type="NCBI Taxonomy" id="270498"/>
    <lineage>
        <taxon>Bacteria</taxon>
        <taxon>Bacillati</taxon>
        <taxon>Bacillota</taxon>
        <taxon>Clostridia</taxon>
        <taxon>Christensenellales</taxon>
        <taxon>Christensenellaceae</taxon>
        <taxon>Christensenella</taxon>
    </lineage>
</organism>
<dbReference type="Proteomes" id="UP000034076">
    <property type="component" value="Unassembled WGS sequence"/>
</dbReference>
<keyword evidence="2" id="KW-1133">Transmembrane helix</keyword>
<comment type="caution">
    <text evidence="3">The sequence shown here is derived from an EMBL/GenBank/DDBJ whole genome shotgun (WGS) entry which is preliminary data.</text>
</comment>
<keyword evidence="2" id="KW-0472">Membrane</keyword>
<evidence type="ECO:0000256" key="1">
    <source>
        <dbReference type="SAM" id="Coils"/>
    </source>
</evidence>
<feature type="coiled-coil region" evidence="1">
    <location>
        <begin position="2"/>
        <end position="124"/>
    </location>
</feature>
<evidence type="ECO:0000256" key="2">
    <source>
        <dbReference type="SAM" id="Phobius"/>
    </source>
</evidence>
<keyword evidence="1" id="KW-0175">Coiled coil</keyword>
<keyword evidence="4" id="KW-1185">Reference proteome</keyword>
<name>A0A0M2NPA6_9FIRM</name>
<feature type="transmembrane region" description="Helical" evidence="2">
    <location>
        <begin position="142"/>
        <end position="165"/>
    </location>
</feature>
<accession>A0A0M2NPA6</accession>
<proteinExistence type="predicted"/>
<evidence type="ECO:0000313" key="4">
    <source>
        <dbReference type="Proteomes" id="UP000034076"/>
    </source>
</evidence>
<evidence type="ECO:0000313" key="3">
    <source>
        <dbReference type="EMBL" id="KKI52030.1"/>
    </source>
</evidence>
<keyword evidence="2" id="KW-0812">Transmembrane</keyword>
<gene>
    <name evidence="3" type="ORF">CHK_0458</name>
</gene>
<sequence>MFEQLNESIDELNKALKEMEGVTALVSDLQKSDEKLEHTKSQMKALLRNSALLVDGTLTVYETIRREQDRLRLALREQTADLQKRLNIYSEEITSRMSDWEQAVRQLREQEQKQRKEADDAVIKTIHEKLRKVQRETKHDMTVIKVMIAVFGSVAIALPIIFRYFL</sequence>
<dbReference type="EMBL" id="LAYJ01000045">
    <property type="protein sequence ID" value="KKI52030.1"/>
    <property type="molecule type" value="Genomic_DNA"/>
</dbReference>
<reference evidence="3 4" key="1">
    <citation type="submission" date="2015-04" db="EMBL/GenBank/DDBJ databases">
        <title>Draft genome sequence of bacteremic isolate Catabacter hongkongensis type strain HKU16T.</title>
        <authorList>
            <person name="Lau S.K."/>
            <person name="Teng J.L."/>
            <person name="Huang Y."/>
            <person name="Curreem S.O."/>
            <person name="Tsui S.K."/>
            <person name="Woo P.C."/>
        </authorList>
    </citation>
    <scope>NUCLEOTIDE SEQUENCE [LARGE SCALE GENOMIC DNA]</scope>
    <source>
        <strain evidence="3 4">HKU16</strain>
    </source>
</reference>
<dbReference type="AlphaFoldDB" id="A0A0M2NPA6"/>
<protein>
    <submittedName>
        <fullName evidence="3">Uncharacterized protein</fullName>
    </submittedName>
</protein>